<dbReference type="OrthoDB" id="512662at2759"/>
<protein>
    <recommendedName>
        <fullName evidence="1">FAD dependent oxidoreductase domain-containing protein</fullName>
    </recommendedName>
</protein>
<evidence type="ECO:0000313" key="3">
    <source>
        <dbReference type="Proteomes" id="UP000042958"/>
    </source>
</evidence>
<dbReference type="InterPro" id="IPR006076">
    <property type="entry name" value="FAD-dep_OxRdtase"/>
</dbReference>
<dbReference type="GO" id="GO:0005737">
    <property type="term" value="C:cytoplasm"/>
    <property type="evidence" value="ECO:0007669"/>
    <property type="project" value="TreeGrafter"/>
</dbReference>
<reference evidence="3" key="1">
    <citation type="journal article" date="2015" name="Genome Announc.">
        <title>Draft genome sequence of the fungus Penicillium brasilianum MG11.</title>
        <authorList>
            <person name="Horn F."/>
            <person name="Linde J."/>
            <person name="Mattern D.J."/>
            <person name="Walther G."/>
            <person name="Guthke R."/>
            <person name="Brakhage A.A."/>
            <person name="Valiante V."/>
        </authorList>
    </citation>
    <scope>NUCLEOTIDE SEQUENCE [LARGE SCALE GENOMIC DNA]</scope>
    <source>
        <strain evidence="3">MG11</strain>
    </source>
</reference>
<dbReference type="PANTHER" id="PTHR13847:SF213">
    <property type="entry name" value="DEPENDENT OXIDOREDUCTASE, PUTATIVE-RELATED"/>
    <property type="match status" value="1"/>
</dbReference>
<dbReference type="Gene3D" id="3.50.50.60">
    <property type="entry name" value="FAD/NAD(P)-binding domain"/>
    <property type="match status" value="1"/>
</dbReference>
<dbReference type="SUPFAM" id="SSF51905">
    <property type="entry name" value="FAD/NAD(P)-binding domain"/>
    <property type="match status" value="1"/>
</dbReference>
<dbReference type="STRING" id="104259.A0A0F7TI07"/>
<sequence>MAALFELRAPPKKSIPKYFLIQFVKMSVVLSMLTSAAVSPTERQRALDRIHSDPGIPGDATTSSFWLQTPHPEFSQKSSKPLPAVADVVIIGSGITGASIARTLLQNRAKSSSTSSHPAVVMLEARDICSGATGRNGGHILETAEEYAEISDALGEESARKLLRFRLAHLREMLNVAEELGLTEATQARKVQFLSAYFGEEPWKAAVERLRRFKEGMPEESAEWISYEGSSIPEEFKLSRATGVVAGPAGALWPYKFVTGVLSRLLSDYPEDFHIADHTAVEVINSSNGSDHPYKIETSRGTIFAKHVIHCTNAHVGHLVPGLRGRIFPVRGQMSAQTPGDKFPLQASKHSWLFNYDRGFDYLTQLPSGQMMFGGGFASGEGGGVADLGISKDNDMSVYLDIHLSGALSAVFGHESWGAVQGNPIQAMWTGNMAFSTDGFPWVGQLPSSVTGRSEPVGKNTGSEWVCAAFGGEGMVQAWLCGKALGTMILKQDDQLVSTADLDLNWFPEQLLVSEKRISAAEMPRSVDETGRQSHL</sequence>
<accession>A0A0F7TI07</accession>
<dbReference type="EMBL" id="CDHK01000002">
    <property type="protein sequence ID" value="CEJ55522.1"/>
    <property type="molecule type" value="Genomic_DNA"/>
</dbReference>
<dbReference type="PANTHER" id="PTHR13847">
    <property type="entry name" value="SARCOSINE DEHYDROGENASE-RELATED"/>
    <property type="match status" value="1"/>
</dbReference>
<dbReference type="Gene3D" id="3.30.9.10">
    <property type="entry name" value="D-Amino Acid Oxidase, subunit A, domain 2"/>
    <property type="match status" value="1"/>
</dbReference>
<name>A0A0F7TI07_PENBI</name>
<keyword evidence="3" id="KW-1185">Reference proteome</keyword>
<feature type="domain" description="FAD dependent oxidoreductase" evidence="1">
    <location>
        <begin position="87"/>
        <end position="485"/>
    </location>
</feature>
<evidence type="ECO:0000259" key="1">
    <source>
        <dbReference type="Pfam" id="PF01266"/>
    </source>
</evidence>
<dbReference type="InterPro" id="IPR036188">
    <property type="entry name" value="FAD/NAD-bd_sf"/>
</dbReference>
<evidence type="ECO:0000313" key="2">
    <source>
        <dbReference type="EMBL" id="CEJ55522.1"/>
    </source>
</evidence>
<proteinExistence type="predicted"/>
<dbReference type="Proteomes" id="UP000042958">
    <property type="component" value="Unassembled WGS sequence"/>
</dbReference>
<gene>
    <name evidence="2" type="ORF">PMG11_01774</name>
</gene>
<dbReference type="AlphaFoldDB" id="A0A0F7TI07"/>
<dbReference type="Pfam" id="PF01266">
    <property type="entry name" value="DAO"/>
    <property type="match status" value="1"/>
</dbReference>
<organism evidence="2 3">
    <name type="scientific">Penicillium brasilianum</name>
    <dbReference type="NCBI Taxonomy" id="104259"/>
    <lineage>
        <taxon>Eukaryota</taxon>
        <taxon>Fungi</taxon>
        <taxon>Dikarya</taxon>
        <taxon>Ascomycota</taxon>
        <taxon>Pezizomycotina</taxon>
        <taxon>Eurotiomycetes</taxon>
        <taxon>Eurotiomycetidae</taxon>
        <taxon>Eurotiales</taxon>
        <taxon>Aspergillaceae</taxon>
        <taxon>Penicillium</taxon>
    </lineage>
</organism>